<feature type="domain" description="FZ" evidence="4">
    <location>
        <begin position="593"/>
        <end position="761"/>
    </location>
</feature>
<feature type="transmembrane region" description="Helical" evidence="3">
    <location>
        <begin position="116"/>
        <end position="136"/>
    </location>
</feature>
<proteinExistence type="predicted"/>
<dbReference type="InterPro" id="IPR004345">
    <property type="entry name" value="TB2_DP1_HVA22"/>
</dbReference>
<dbReference type="Proteomes" id="UP000664132">
    <property type="component" value="Unassembled WGS sequence"/>
</dbReference>
<feature type="region of interest" description="Disordered" evidence="2">
    <location>
        <begin position="359"/>
        <end position="393"/>
    </location>
</feature>
<organism evidence="5 6">
    <name type="scientific">Cadophora malorum</name>
    <dbReference type="NCBI Taxonomy" id="108018"/>
    <lineage>
        <taxon>Eukaryota</taxon>
        <taxon>Fungi</taxon>
        <taxon>Dikarya</taxon>
        <taxon>Ascomycota</taxon>
        <taxon>Pezizomycotina</taxon>
        <taxon>Leotiomycetes</taxon>
        <taxon>Helotiales</taxon>
        <taxon>Ploettnerulaceae</taxon>
        <taxon>Cadophora</taxon>
    </lineage>
</organism>
<evidence type="ECO:0000259" key="4">
    <source>
        <dbReference type="PROSITE" id="PS50038"/>
    </source>
</evidence>
<comment type="caution">
    <text evidence="5">The sequence shown here is derived from an EMBL/GenBank/DDBJ whole genome shotgun (WGS) entry which is preliminary data.</text>
</comment>
<dbReference type="EMBL" id="JAFJYH010000186">
    <property type="protein sequence ID" value="KAG4416451.1"/>
    <property type="molecule type" value="Genomic_DNA"/>
</dbReference>
<dbReference type="Gene3D" id="1.10.2000.10">
    <property type="entry name" value="Frizzled cysteine-rich domain"/>
    <property type="match status" value="1"/>
</dbReference>
<protein>
    <recommendedName>
        <fullName evidence="4">FZ domain-containing protein</fullName>
    </recommendedName>
</protein>
<evidence type="ECO:0000313" key="5">
    <source>
        <dbReference type="EMBL" id="KAG4416451.1"/>
    </source>
</evidence>
<dbReference type="AlphaFoldDB" id="A0A8H7TCS4"/>
<feature type="transmembrane region" description="Helical" evidence="3">
    <location>
        <begin position="185"/>
        <end position="202"/>
    </location>
</feature>
<name>A0A8H7TCS4_9HELO</name>
<feature type="transmembrane region" description="Helical" evidence="3">
    <location>
        <begin position="87"/>
        <end position="110"/>
    </location>
</feature>
<dbReference type="GO" id="GO:0005262">
    <property type="term" value="F:calcium channel activity"/>
    <property type="evidence" value="ECO:0007669"/>
    <property type="project" value="InterPro"/>
</dbReference>
<gene>
    <name evidence="5" type="ORF">IFR04_010429</name>
</gene>
<feature type="compositionally biased region" description="Polar residues" evidence="2">
    <location>
        <begin position="375"/>
        <end position="393"/>
    </location>
</feature>
<dbReference type="Pfam" id="PF12929">
    <property type="entry name" value="Mid1"/>
    <property type="match status" value="1"/>
</dbReference>
<evidence type="ECO:0000256" key="2">
    <source>
        <dbReference type="SAM" id="MobiDB-lite"/>
    </source>
</evidence>
<dbReference type="InterPro" id="IPR020067">
    <property type="entry name" value="Frizzled_dom"/>
</dbReference>
<dbReference type="OrthoDB" id="5405745at2759"/>
<accession>A0A8H7TCS4</accession>
<sequence length="829" mass="91698">MSFQDKAQAHITQIDKELSKYPVLNNLEKQTSVPKVYAFLGLIATYFFFIFFNIGGQLLTNVAGFIIPGYYSLEALFSVGKADDTQWLTYWVVFAFLTVFESLVSAVYWFPFYYTFKFIFVLWLALPVTSGAQIVFRSFIQPVFARYFSGPGATAANLRSKVDAAGDKTFTAMPLPKLSPLQSRLAASLIASMVLLLFYLFFSIPNFAYAADVDSIQPEDHNHEQLVDFPLLDDYHELELREEEYESEFFGIDRSIIGRATTQPTGLVNNRIEATNVQLGQSFYYVFTNASLWGTKSAATPGLPSQITLHKRQLVRSDDPMFRNSDEWDIGKDSELKRRQTTSETETNRTLYITVTTCDQPTSNTTTNPPPQLQLYVSQSPNNTNPGPGQDSSLQDVIALQGGYALHEVNATGDVYMSIYAPNATEYSTGVYSAQIAASIDAPFHKYWNSTDPNLFLVDSDDYSALLFTDPFITDASNTTLLAEWMDHAPPYVIFASDATDTSIQGIERSYCGLKTKAQVQANRPGQTVSTIVTGMTSIGNLTLPRQQFFVNGLGSGKSYNVMLAMDGNSTNSGDFVVGGGGQVFKQTQFDMLQDGNCAVIYDLSFCDQTAYSVPSNPNVFPNMSALAAFYDNATQASFANFEKVLAQIPCETTDSAQYSLARNCSDCREAYKTWLCAVSIPRCTDFTKEKAWLQRRAMGQPFPNGTFLPARDREIAKQTAAINISRNALIDEQLVPGPYKEVLPCDELCFNLVRSCPAIMGFNCPQEGDIGFAESYGVYPRFPGDDSGRVSNITCNSPGTIYFKSAGRQVLPSMVVVALCSVLGLLVI</sequence>
<keyword evidence="3" id="KW-0812">Transmembrane</keyword>
<reference evidence="5" key="1">
    <citation type="submission" date="2021-02" db="EMBL/GenBank/DDBJ databases">
        <title>Genome sequence Cadophora malorum strain M34.</title>
        <authorList>
            <person name="Stefanovic E."/>
            <person name="Vu D."/>
            <person name="Scully C."/>
            <person name="Dijksterhuis J."/>
            <person name="Roader J."/>
            <person name="Houbraken J."/>
        </authorList>
    </citation>
    <scope>NUCLEOTIDE SEQUENCE</scope>
    <source>
        <strain evidence="5">M34</strain>
    </source>
</reference>
<keyword evidence="6" id="KW-1185">Reference proteome</keyword>
<feature type="transmembrane region" description="Helical" evidence="3">
    <location>
        <begin position="36"/>
        <end position="56"/>
    </location>
</feature>
<dbReference type="PANTHER" id="PTHR39142:SF1">
    <property type="entry name" value="AEL197CP"/>
    <property type="match status" value="1"/>
</dbReference>
<dbReference type="InterPro" id="IPR024338">
    <property type="entry name" value="MID1/Yam8"/>
</dbReference>
<keyword evidence="3" id="KW-0472">Membrane</keyword>
<dbReference type="InterPro" id="IPR036790">
    <property type="entry name" value="Frizzled_dom_sf"/>
</dbReference>
<dbReference type="Pfam" id="PF03134">
    <property type="entry name" value="TB2_DP1_HVA22"/>
    <property type="match status" value="1"/>
</dbReference>
<evidence type="ECO:0000256" key="3">
    <source>
        <dbReference type="SAM" id="Phobius"/>
    </source>
</evidence>
<feature type="transmembrane region" description="Helical" evidence="3">
    <location>
        <begin position="62"/>
        <end position="80"/>
    </location>
</feature>
<evidence type="ECO:0000256" key="1">
    <source>
        <dbReference type="ARBA" id="ARBA00023157"/>
    </source>
</evidence>
<keyword evidence="3" id="KW-1133">Transmembrane helix</keyword>
<keyword evidence="1" id="KW-1015">Disulfide bond</keyword>
<dbReference type="PANTHER" id="PTHR39142">
    <property type="entry name" value="MID1P"/>
    <property type="match status" value="1"/>
</dbReference>
<dbReference type="PROSITE" id="PS50038">
    <property type="entry name" value="FZ"/>
    <property type="match status" value="1"/>
</dbReference>
<dbReference type="GO" id="GO:0098703">
    <property type="term" value="P:calcium ion import across plasma membrane"/>
    <property type="evidence" value="ECO:0007669"/>
    <property type="project" value="InterPro"/>
</dbReference>
<evidence type="ECO:0000313" key="6">
    <source>
        <dbReference type="Proteomes" id="UP000664132"/>
    </source>
</evidence>